<dbReference type="PANTHER" id="PTHR48016">
    <property type="entry name" value="MAP KINASE KINASE KINASE SSK2-RELATED-RELATED"/>
    <property type="match status" value="1"/>
</dbReference>
<comment type="catalytic activity">
    <reaction evidence="9">
        <text>L-seryl-[protein] + ATP = O-phospho-L-seryl-[protein] + ADP + H(+)</text>
        <dbReference type="Rhea" id="RHEA:17989"/>
        <dbReference type="Rhea" id="RHEA-COMP:9863"/>
        <dbReference type="Rhea" id="RHEA-COMP:11604"/>
        <dbReference type="ChEBI" id="CHEBI:15378"/>
        <dbReference type="ChEBI" id="CHEBI:29999"/>
        <dbReference type="ChEBI" id="CHEBI:30616"/>
        <dbReference type="ChEBI" id="CHEBI:83421"/>
        <dbReference type="ChEBI" id="CHEBI:456216"/>
        <dbReference type="EC" id="2.7.11.25"/>
    </reaction>
</comment>
<dbReference type="PROSITE" id="PS50011">
    <property type="entry name" value="PROTEIN_KINASE_DOM"/>
    <property type="match status" value="1"/>
</dbReference>
<reference evidence="13" key="2">
    <citation type="journal article" date="2024" name="Plant">
        <title>Genomic evolution and insights into agronomic trait innovations of Sesamum species.</title>
        <authorList>
            <person name="Miao H."/>
            <person name="Wang L."/>
            <person name="Qu L."/>
            <person name="Liu H."/>
            <person name="Sun Y."/>
            <person name="Le M."/>
            <person name="Wang Q."/>
            <person name="Wei S."/>
            <person name="Zheng Y."/>
            <person name="Lin W."/>
            <person name="Duan Y."/>
            <person name="Cao H."/>
            <person name="Xiong S."/>
            <person name="Wang X."/>
            <person name="Wei L."/>
            <person name="Li C."/>
            <person name="Ma Q."/>
            <person name="Ju M."/>
            <person name="Zhao R."/>
            <person name="Li G."/>
            <person name="Mu C."/>
            <person name="Tian Q."/>
            <person name="Mei H."/>
            <person name="Zhang T."/>
            <person name="Gao T."/>
            <person name="Zhang H."/>
        </authorList>
    </citation>
    <scope>NUCLEOTIDE SEQUENCE</scope>
    <source>
        <strain evidence="13">K16</strain>
    </source>
</reference>
<evidence type="ECO:0000256" key="5">
    <source>
        <dbReference type="ARBA" id="ARBA00022741"/>
    </source>
</evidence>
<dbReference type="PROSITE" id="PS00107">
    <property type="entry name" value="PROTEIN_KINASE_ATP"/>
    <property type="match status" value="1"/>
</dbReference>
<feature type="domain" description="Protein kinase" evidence="12">
    <location>
        <begin position="441"/>
        <end position="695"/>
    </location>
</feature>
<evidence type="ECO:0000256" key="2">
    <source>
        <dbReference type="ARBA" id="ARBA00012406"/>
    </source>
</evidence>
<evidence type="ECO:0000256" key="11">
    <source>
        <dbReference type="SAM" id="MobiDB-lite"/>
    </source>
</evidence>
<dbReference type="GO" id="GO:0004709">
    <property type="term" value="F:MAP kinase kinase kinase activity"/>
    <property type="evidence" value="ECO:0007669"/>
    <property type="project" value="UniProtKB-EC"/>
</dbReference>
<comment type="caution">
    <text evidence="13">The sequence shown here is derived from an EMBL/GenBank/DDBJ whole genome shotgun (WGS) entry which is preliminary data.</text>
</comment>
<dbReference type="GO" id="GO:1902065">
    <property type="term" value="P:response to L-glutamate"/>
    <property type="evidence" value="ECO:0007669"/>
    <property type="project" value="UniProtKB-ARBA"/>
</dbReference>
<evidence type="ECO:0000313" key="14">
    <source>
        <dbReference type="Proteomes" id="UP001289374"/>
    </source>
</evidence>
<evidence type="ECO:0000256" key="9">
    <source>
        <dbReference type="ARBA" id="ARBA00048329"/>
    </source>
</evidence>
<evidence type="ECO:0000256" key="1">
    <source>
        <dbReference type="ARBA" id="ARBA00006529"/>
    </source>
</evidence>
<dbReference type="Proteomes" id="UP001289374">
    <property type="component" value="Unassembled WGS sequence"/>
</dbReference>
<dbReference type="InterPro" id="IPR050538">
    <property type="entry name" value="MAP_kinase_kinase_kinase"/>
</dbReference>
<name>A0AAE2C0Z5_9LAMI</name>
<dbReference type="AlphaFoldDB" id="A0AAE2C0Z5"/>
<gene>
    <name evidence="13" type="ORF">Sango_0512700</name>
</gene>
<dbReference type="Gene3D" id="1.10.510.10">
    <property type="entry name" value="Transferase(Phosphotransferase) domain 1"/>
    <property type="match status" value="1"/>
</dbReference>
<dbReference type="GO" id="GO:0005524">
    <property type="term" value="F:ATP binding"/>
    <property type="evidence" value="ECO:0007669"/>
    <property type="project" value="UniProtKB-UniRule"/>
</dbReference>
<feature type="binding site" evidence="10">
    <location>
        <position position="469"/>
    </location>
    <ligand>
        <name>ATP</name>
        <dbReference type="ChEBI" id="CHEBI:30616"/>
    </ligand>
</feature>
<protein>
    <recommendedName>
        <fullName evidence="2">mitogen-activated protein kinase kinase kinase</fullName>
        <ecNumber evidence="2">2.7.11.25</ecNumber>
    </recommendedName>
</protein>
<evidence type="ECO:0000256" key="10">
    <source>
        <dbReference type="PROSITE-ProRule" id="PRU10141"/>
    </source>
</evidence>
<dbReference type="GO" id="GO:0005737">
    <property type="term" value="C:cytoplasm"/>
    <property type="evidence" value="ECO:0007669"/>
    <property type="project" value="TreeGrafter"/>
</dbReference>
<dbReference type="InterPro" id="IPR017441">
    <property type="entry name" value="Protein_kinase_ATP_BS"/>
</dbReference>
<keyword evidence="4" id="KW-0808">Transferase</keyword>
<dbReference type="InterPro" id="IPR000719">
    <property type="entry name" value="Prot_kinase_dom"/>
</dbReference>
<evidence type="ECO:0000256" key="4">
    <source>
        <dbReference type="ARBA" id="ARBA00022679"/>
    </source>
</evidence>
<feature type="compositionally biased region" description="Basic and acidic residues" evidence="11">
    <location>
        <begin position="17"/>
        <end position="29"/>
    </location>
</feature>
<comment type="similarity">
    <text evidence="1">Belongs to the protein kinase superfamily. STE Ser/Thr protein kinase family. MAP kinase kinase kinase subfamily.</text>
</comment>
<keyword evidence="14" id="KW-1185">Reference proteome</keyword>
<dbReference type="EC" id="2.7.11.25" evidence="2"/>
<keyword evidence="7 10" id="KW-0067">ATP-binding</keyword>
<evidence type="ECO:0000256" key="3">
    <source>
        <dbReference type="ARBA" id="ARBA00022527"/>
    </source>
</evidence>
<comment type="catalytic activity">
    <reaction evidence="8">
        <text>L-threonyl-[protein] + ATP = O-phospho-L-threonyl-[protein] + ADP + H(+)</text>
        <dbReference type="Rhea" id="RHEA:46608"/>
        <dbReference type="Rhea" id="RHEA-COMP:11060"/>
        <dbReference type="Rhea" id="RHEA-COMP:11605"/>
        <dbReference type="ChEBI" id="CHEBI:15378"/>
        <dbReference type="ChEBI" id="CHEBI:30013"/>
        <dbReference type="ChEBI" id="CHEBI:30616"/>
        <dbReference type="ChEBI" id="CHEBI:61977"/>
        <dbReference type="ChEBI" id="CHEBI:456216"/>
        <dbReference type="EC" id="2.7.11.25"/>
    </reaction>
</comment>
<accession>A0AAE2C0Z5</accession>
<keyword evidence="6 13" id="KW-0418">Kinase</keyword>
<dbReference type="PANTHER" id="PTHR48016:SF29">
    <property type="entry name" value="MITOGEN-ACTIVATED PROTEIN KINASE KINASE KINASE 1-RELATED"/>
    <property type="match status" value="1"/>
</dbReference>
<sequence length="772" mass="85730">MTNSKHKREVHHHMPRPRLDRRNARKNIDYDADGSAFSSPSSNSFSDGVSVHKTRSLDVLPLSSRTSFRIEGNDGEADQIFRYLGLGPEDFSISVAAWEARKSLSPTGDFKTVEFGDRSEISEFTDGLGAGIRANDGDVKDGVEVDLGDRRVSFDEVSETEVRSKLINHGGRGINGIRPPTLASLQVRQSIEDYTVDSPELILNSDEIRLDEVSENQVKRELVSMGRLGIRGSRPLDLAPQKVNTRSVVDNTSNSLELADSSRGGIKISNSEANNATESILVSDEVRAAEVSEIQERSELTTIGGRGVEASRLLKLAPPPVMMRSVVDETSSTWDIFKAFGPQDDQDLKSPRDVISYSINEVEENKDSIHKVEENMEVERRCIDEMQEDCDDATKKERGASLESCSDSSDDENGGGSVCLIGENDYTVSPNGSFRCNIMSWQKGDFLGSGSFGFVYEGFTDDGFFFAVKEVSLLDQGSQGQQSLYQLEQEISLLRQFHHENIVRYLGTDKDDAKLYIFLELVTKGSLANLYGKYQLRDSQVSAYTRQILSGLNYLHCRNVVHREGYKMPNILVDVSGSVKLADFGLAKATKLNDIKSCKGTPYWMAPEVVNRRNRGYGRAADIWSLGCTVLEMLTGQIPYSHLEGMQALFRIGKGELPPIPNTLSRDAKDFILNCLQVNPDNRPTANIICEEATFNFSKSCVSTLPCCALIREFINIQQLKMVSGDTWYRGVAVFMYHGPGLTLLLGDLCWKCLGWCSILLWLQLDRAALGP</sequence>
<evidence type="ECO:0000313" key="13">
    <source>
        <dbReference type="EMBL" id="KAK4405062.1"/>
    </source>
</evidence>
<keyword evidence="5 10" id="KW-0547">Nucleotide-binding</keyword>
<evidence type="ECO:0000256" key="7">
    <source>
        <dbReference type="ARBA" id="ARBA00022840"/>
    </source>
</evidence>
<evidence type="ECO:0000256" key="8">
    <source>
        <dbReference type="ARBA" id="ARBA00047559"/>
    </source>
</evidence>
<feature type="region of interest" description="Disordered" evidence="11">
    <location>
        <begin position="1"/>
        <end position="49"/>
    </location>
</feature>
<organism evidence="13 14">
    <name type="scientific">Sesamum angolense</name>
    <dbReference type="NCBI Taxonomy" id="2727404"/>
    <lineage>
        <taxon>Eukaryota</taxon>
        <taxon>Viridiplantae</taxon>
        <taxon>Streptophyta</taxon>
        <taxon>Embryophyta</taxon>
        <taxon>Tracheophyta</taxon>
        <taxon>Spermatophyta</taxon>
        <taxon>Magnoliopsida</taxon>
        <taxon>eudicotyledons</taxon>
        <taxon>Gunneridae</taxon>
        <taxon>Pentapetalae</taxon>
        <taxon>asterids</taxon>
        <taxon>lamiids</taxon>
        <taxon>Lamiales</taxon>
        <taxon>Pedaliaceae</taxon>
        <taxon>Sesamum</taxon>
    </lineage>
</organism>
<reference evidence="13" key="1">
    <citation type="submission" date="2020-06" db="EMBL/GenBank/DDBJ databases">
        <authorList>
            <person name="Li T."/>
            <person name="Hu X."/>
            <person name="Zhang T."/>
            <person name="Song X."/>
            <person name="Zhang H."/>
            <person name="Dai N."/>
            <person name="Sheng W."/>
            <person name="Hou X."/>
            <person name="Wei L."/>
        </authorList>
    </citation>
    <scope>NUCLEOTIDE SEQUENCE</scope>
    <source>
        <strain evidence="13">K16</strain>
        <tissue evidence="13">Leaf</tissue>
    </source>
</reference>
<evidence type="ECO:0000259" key="12">
    <source>
        <dbReference type="PROSITE" id="PS50011"/>
    </source>
</evidence>
<dbReference type="FunFam" id="1.10.510.10:FF:000359">
    <property type="entry name" value="Mitogen-activated protein kinase 1, putative, expressed"/>
    <property type="match status" value="1"/>
</dbReference>
<dbReference type="SUPFAM" id="SSF56112">
    <property type="entry name" value="Protein kinase-like (PK-like)"/>
    <property type="match status" value="1"/>
</dbReference>
<dbReference type="Pfam" id="PF00069">
    <property type="entry name" value="Pkinase"/>
    <property type="match status" value="1"/>
</dbReference>
<feature type="compositionally biased region" description="Low complexity" evidence="11">
    <location>
        <begin position="33"/>
        <end position="49"/>
    </location>
</feature>
<feature type="compositionally biased region" description="Basic residues" evidence="11">
    <location>
        <begin position="1"/>
        <end position="16"/>
    </location>
</feature>
<keyword evidence="3" id="KW-0723">Serine/threonine-protein kinase</keyword>
<dbReference type="InterPro" id="IPR011009">
    <property type="entry name" value="Kinase-like_dom_sf"/>
</dbReference>
<evidence type="ECO:0000256" key="6">
    <source>
        <dbReference type="ARBA" id="ARBA00022777"/>
    </source>
</evidence>
<dbReference type="Gene3D" id="3.30.200.20">
    <property type="entry name" value="Phosphorylase Kinase, domain 1"/>
    <property type="match status" value="1"/>
</dbReference>
<proteinExistence type="inferred from homology"/>
<dbReference type="EMBL" id="JACGWL010000003">
    <property type="protein sequence ID" value="KAK4405062.1"/>
    <property type="molecule type" value="Genomic_DNA"/>
</dbReference>